<reference evidence="1" key="2">
    <citation type="submission" date="2023-01" db="EMBL/GenBank/DDBJ databases">
        <title>Draft genome sequence of Portibacter lacus strain NBRC 108769.</title>
        <authorList>
            <person name="Sun Q."/>
            <person name="Mori K."/>
        </authorList>
    </citation>
    <scope>NUCLEOTIDE SEQUENCE</scope>
    <source>
        <strain evidence="1">NBRC 108769</strain>
    </source>
</reference>
<dbReference type="GO" id="GO:0008811">
    <property type="term" value="F:chloramphenicol O-acetyltransferase activity"/>
    <property type="evidence" value="ECO:0007669"/>
    <property type="project" value="InterPro"/>
</dbReference>
<dbReference type="RefSeq" id="WP_235291708.1">
    <property type="nucleotide sequence ID" value="NZ_BSOH01000014.1"/>
</dbReference>
<dbReference type="PANTHER" id="PTHR38474">
    <property type="entry name" value="SLR0299 PROTEIN"/>
    <property type="match status" value="1"/>
</dbReference>
<keyword evidence="2" id="KW-1185">Reference proteome</keyword>
<reference evidence="1" key="1">
    <citation type="journal article" date="2014" name="Int. J. Syst. Evol. Microbiol.">
        <title>Complete genome sequence of Corynebacterium casei LMG S-19264T (=DSM 44701T), isolated from a smear-ripened cheese.</title>
        <authorList>
            <consortium name="US DOE Joint Genome Institute (JGI-PGF)"/>
            <person name="Walter F."/>
            <person name="Albersmeier A."/>
            <person name="Kalinowski J."/>
            <person name="Ruckert C."/>
        </authorList>
    </citation>
    <scope>NUCLEOTIDE SEQUENCE</scope>
    <source>
        <strain evidence="1">NBRC 108769</strain>
    </source>
</reference>
<dbReference type="PANTHER" id="PTHR38474:SF1">
    <property type="entry name" value="SLR0299 PROTEIN"/>
    <property type="match status" value="1"/>
</dbReference>
<accession>A0AA37STN9</accession>
<dbReference type="InterPro" id="IPR001707">
    <property type="entry name" value="Cmp_AcTrfase"/>
</dbReference>
<sequence length="209" mass="24480">MNYEVINYKDWNRSSQYLFFKEFEEPFTGVTCDVDVTKAYENAKLAKFSFFQYYLHKSLLAANDLRPFRLRIVNDELRLYEKIHASATISRADGTFGFSHIEFEKELTDFSREVVSEKERIAEDYNLFPPVHKENVIHFSAMPWLQFTSVSHARKYARPDSCPKISFGKVYKVGTVLKMPVSIHVHHGLMDGRDIGRYVDRFQTLLNEG</sequence>
<dbReference type="AlphaFoldDB" id="A0AA37STN9"/>
<gene>
    <name evidence="1" type="ORF">GCM10007940_26480</name>
</gene>
<protein>
    <submittedName>
        <fullName evidence="1">Chloramphenicol acetyltransferase</fullName>
    </submittedName>
</protein>
<dbReference type="EMBL" id="BSOH01000014">
    <property type="protein sequence ID" value="GLR18033.1"/>
    <property type="molecule type" value="Genomic_DNA"/>
</dbReference>
<evidence type="ECO:0000313" key="1">
    <source>
        <dbReference type="EMBL" id="GLR18033.1"/>
    </source>
</evidence>
<dbReference type="SMART" id="SM01059">
    <property type="entry name" value="CAT"/>
    <property type="match status" value="1"/>
</dbReference>
<proteinExistence type="predicted"/>
<organism evidence="1 2">
    <name type="scientific">Portibacter lacus</name>
    <dbReference type="NCBI Taxonomy" id="1099794"/>
    <lineage>
        <taxon>Bacteria</taxon>
        <taxon>Pseudomonadati</taxon>
        <taxon>Bacteroidota</taxon>
        <taxon>Saprospiria</taxon>
        <taxon>Saprospirales</taxon>
        <taxon>Haliscomenobacteraceae</taxon>
        <taxon>Portibacter</taxon>
    </lineage>
</organism>
<evidence type="ECO:0000313" key="2">
    <source>
        <dbReference type="Proteomes" id="UP001156666"/>
    </source>
</evidence>
<dbReference type="Pfam" id="PF00302">
    <property type="entry name" value="CAT"/>
    <property type="match status" value="1"/>
</dbReference>
<comment type="caution">
    <text evidence="1">The sequence shown here is derived from an EMBL/GenBank/DDBJ whole genome shotgun (WGS) entry which is preliminary data.</text>
</comment>
<dbReference type="Gene3D" id="3.30.559.10">
    <property type="entry name" value="Chloramphenicol acetyltransferase-like domain"/>
    <property type="match status" value="1"/>
</dbReference>
<dbReference type="Proteomes" id="UP001156666">
    <property type="component" value="Unassembled WGS sequence"/>
</dbReference>
<dbReference type="InterPro" id="IPR023213">
    <property type="entry name" value="CAT-like_dom_sf"/>
</dbReference>
<name>A0AA37STN9_9BACT</name>
<dbReference type="SUPFAM" id="SSF52777">
    <property type="entry name" value="CoA-dependent acyltransferases"/>
    <property type="match status" value="1"/>
</dbReference>